<feature type="region of interest" description="Disordered" evidence="2">
    <location>
        <begin position="338"/>
        <end position="363"/>
    </location>
</feature>
<evidence type="ECO:0008006" key="5">
    <source>
        <dbReference type="Google" id="ProtNLM"/>
    </source>
</evidence>
<dbReference type="PANTHER" id="PTHR45725">
    <property type="entry name" value="FORMIN HOMOLOGY 2 FAMILY MEMBER"/>
    <property type="match status" value="1"/>
</dbReference>
<feature type="coiled-coil region" evidence="1">
    <location>
        <begin position="384"/>
        <end position="411"/>
    </location>
</feature>
<gene>
    <name evidence="3" type="ORF">FOZ60_015514</name>
</gene>
<feature type="compositionally biased region" description="Pro residues" evidence="2">
    <location>
        <begin position="603"/>
        <end position="632"/>
    </location>
</feature>
<dbReference type="AlphaFoldDB" id="A0A7J6N6E3"/>
<protein>
    <recommendedName>
        <fullName evidence="5">SET domain-containing protein</fullName>
    </recommendedName>
</protein>
<feature type="compositionally biased region" description="Polar residues" evidence="2">
    <location>
        <begin position="575"/>
        <end position="584"/>
    </location>
</feature>
<evidence type="ECO:0000313" key="3">
    <source>
        <dbReference type="EMBL" id="KAF4679087.1"/>
    </source>
</evidence>
<accession>A0A7J6N6E3</accession>
<dbReference type="SUPFAM" id="SSF82199">
    <property type="entry name" value="SET domain"/>
    <property type="match status" value="1"/>
</dbReference>
<proteinExistence type="predicted"/>
<evidence type="ECO:0000256" key="2">
    <source>
        <dbReference type="SAM" id="MobiDB-lite"/>
    </source>
</evidence>
<organism evidence="3 4">
    <name type="scientific">Perkinsus olseni</name>
    <name type="common">Perkinsus atlanticus</name>
    <dbReference type="NCBI Taxonomy" id="32597"/>
    <lineage>
        <taxon>Eukaryota</taxon>
        <taxon>Sar</taxon>
        <taxon>Alveolata</taxon>
        <taxon>Perkinsozoa</taxon>
        <taxon>Perkinsea</taxon>
        <taxon>Perkinsida</taxon>
        <taxon>Perkinsidae</taxon>
        <taxon>Perkinsus</taxon>
    </lineage>
</organism>
<dbReference type="InterPro" id="IPR046341">
    <property type="entry name" value="SET_dom_sf"/>
</dbReference>
<dbReference type="Gene3D" id="2.170.270.10">
    <property type="entry name" value="SET domain"/>
    <property type="match status" value="1"/>
</dbReference>
<evidence type="ECO:0000256" key="1">
    <source>
        <dbReference type="SAM" id="Coils"/>
    </source>
</evidence>
<dbReference type="Proteomes" id="UP000541610">
    <property type="component" value="Unassembled WGS sequence"/>
</dbReference>
<reference evidence="3 4" key="1">
    <citation type="submission" date="2020-04" db="EMBL/GenBank/DDBJ databases">
        <title>Perkinsus olseni comparative genomics.</title>
        <authorList>
            <person name="Bogema D.R."/>
        </authorList>
    </citation>
    <scope>NUCLEOTIDE SEQUENCE [LARGE SCALE GENOMIC DNA]</scope>
    <source>
        <strain evidence="3">00978-12</strain>
    </source>
</reference>
<keyword evidence="1" id="KW-0175">Coiled coil</keyword>
<dbReference type="EMBL" id="JABANP010000787">
    <property type="protein sequence ID" value="KAF4679087.1"/>
    <property type="molecule type" value="Genomic_DNA"/>
</dbReference>
<feature type="compositionally biased region" description="Pro residues" evidence="2">
    <location>
        <begin position="586"/>
        <end position="596"/>
    </location>
</feature>
<feature type="region of interest" description="Disordered" evidence="2">
    <location>
        <begin position="514"/>
        <end position="643"/>
    </location>
</feature>
<name>A0A7J6N6E3_PEROL</name>
<dbReference type="PRINTS" id="PR01217">
    <property type="entry name" value="PRICHEXTENSN"/>
</dbReference>
<dbReference type="InterPro" id="IPR051425">
    <property type="entry name" value="Formin_Homology"/>
</dbReference>
<evidence type="ECO:0000313" key="4">
    <source>
        <dbReference type="Proteomes" id="UP000541610"/>
    </source>
</evidence>
<comment type="caution">
    <text evidence="3">The sequence shown here is derived from an EMBL/GenBank/DDBJ whole genome shotgun (WGS) entry which is preliminary data.</text>
</comment>
<sequence>MGPKKQSANAKIEKILSGRVLYEQEVGEGEGVREALMAGYYVGTSSDSGDFLLSKALPDSKGAEGEQHFEKSPSMVFFLHPTLAKKFKSGADIKPDLQDIFALRHQLGYPTDADPPALPNPDDYRKYETFTLGNYVSLTKEQKMMSSEDLSKGVLLGDRRLVIRKSRVEGANHGVFAGAAIPPHSYVTLYDGFEITTTERSLLAKGSGQYANATDYIYTYEDDETVLCGTDTLMAGLPMGSFINGSEDARLINCIYREIDVTDRDSGGGERSGRVMIIESTRTIYEHEELYVYYGDNYGWKPGEYQVPAGPAERANLYLWMKCQLWIGLFFHQLGVTSSQGSSSSEEQPDSKVDTQPARGYAEKQLRTLTSTVSKANDMSRRACRVLREIAEKLQDNTDDLDREVKALSGDGALATATSQKKRPTKWTEEKNNRMIEITSQAARELLLDPEKKINRKTWKEKMSLAIINDLKVPESVFYKGSKRTIWHHFHTTWEDQLLAEMGLNPKFSGAFTKTESGCSDMHIPISDTANEEKKRPGRSAPSKAMKRRKAVTEPEQLDRNGGSSDIEEQDEGQQVETPQDVSESTPPPTSTPPTPTSSLSSPSPPPTPPQVTPPPPPPPTPPPPPPPPPPTRCASIRHGGDI</sequence>